<evidence type="ECO:0000256" key="3">
    <source>
        <dbReference type="ARBA" id="ARBA00022737"/>
    </source>
</evidence>
<evidence type="ECO:0000256" key="4">
    <source>
        <dbReference type="ARBA" id="ARBA00023157"/>
    </source>
</evidence>
<keyword evidence="10" id="KW-1185">Reference proteome</keyword>
<evidence type="ECO:0000256" key="2">
    <source>
        <dbReference type="ARBA" id="ARBA00022729"/>
    </source>
</evidence>
<dbReference type="Pfam" id="PF09992">
    <property type="entry name" value="NAGPA"/>
    <property type="match status" value="1"/>
</dbReference>
<protein>
    <recommendedName>
        <fullName evidence="8">EGF-like domain-containing protein</fullName>
    </recommendedName>
</protein>
<accession>A0A2P4TB02</accession>
<name>A0A2P4TB02_BAMTH</name>
<dbReference type="OrthoDB" id="192253at2759"/>
<dbReference type="Proteomes" id="UP000237246">
    <property type="component" value="Unassembled WGS sequence"/>
</dbReference>
<sequence length="590" mass="63196">MAASVRAGAAGRRRWALAVAAALMALGWLQAAGGAGAASGQRLLRPYPPGRHGPRHGHRHVRACQPVRHGNVTHEAWPGDNSTGLPAATTRTFVSYIPSAKERRQAVYGHFTFVRNPLRTFSVLEPGGAGGCGEQRRVPVEETARLGRCLVAQNGGYFDMSSGECLGNVVSDGRLVQNAHGLQNAQFGIRRDGTMVFGYLSEEDVLDQANPFVQLVSGVVWLLRDGEVYINQSQIAECDETQTTGTFEKFINVISARTAVGHDSQGQLVLVHVDGQTESRGINLWEMAEFLKQQGIINAINLDGGGSATLVLNGTLASYPSEHCSFDNMWRCPRSISTIVCVHEPACEPADCSGHGDCVQGQCHCAGDFWRGPACDMLDCGPSNCSLHGTCTASGCLCDAGWVGSNCSEACSSGFYGNACSQKCQCQNGSSCDPVHGACSCPAGYYGTSCEHACPMGWYGPNCQRLCACEHSCPCNPQTGSCNITYELAIQDQLNKAWRCLASPDKEKSNEKFSLSERTWISVTFVLALLLAISAMGNVGLFLKARSEGQHGGGDYRYHPLREMNGEASHTFTSAACEAEDAQDQSQTLL</sequence>
<keyword evidence="4 5" id="KW-1015">Disulfide bond</keyword>
<keyword evidence="6" id="KW-0472">Membrane</keyword>
<keyword evidence="6" id="KW-0812">Transmembrane</keyword>
<reference evidence="9 10" key="1">
    <citation type="submission" date="2018-01" db="EMBL/GenBank/DDBJ databases">
        <title>Comparison of the Chinese Bamboo Partridge and Red Junglefowl genome sequences highlights the importance of demography in genome evolution.</title>
        <authorList>
            <person name="Tiley G.P."/>
            <person name="Kimball R.T."/>
            <person name="Braun E.L."/>
            <person name="Burleigh J.G."/>
        </authorList>
    </citation>
    <scope>NUCLEOTIDE SEQUENCE [LARGE SCALE GENOMIC DNA]</scope>
    <source>
        <strain evidence="9">RTK389</strain>
        <tissue evidence="9">Blood</tissue>
    </source>
</reference>
<dbReference type="Gene3D" id="2.10.25.10">
    <property type="entry name" value="Laminin"/>
    <property type="match status" value="1"/>
</dbReference>
<keyword evidence="3" id="KW-0677">Repeat</keyword>
<organism evidence="9 10">
    <name type="scientific">Bambusicola thoracicus</name>
    <name type="common">Chinese bamboo-partridge</name>
    <name type="synonym">Perdix thoracica</name>
    <dbReference type="NCBI Taxonomy" id="9083"/>
    <lineage>
        <taxon>Eukaryota</taxon>
        <taxon>Metazoa</taxon>
        <taxon>Chordata</taxon>
        <taxon>Craniata</taxon>
        <taxon>Vertebrata</taxon>
        <taxon>Euteleostomi</taxon>
        <taxon>Archelosauria</taxon>
        <taxon>Archosauria</taxon>
        <taxon>Dinosauria</taxon>
        <taxon>Saurischia</taxon>
        <taxon>Theropoda</taxon>
        <taxon>Coelurosauria</taxon>
        <taxon>Aves</taxon>
        <taxon>Neognathae</taxon>
        <taxon>Galloanserae</taxon>
        <taxon>Galliformes</taxon>
        <taxon>Phasianidae</taxon>
        <taxon>Perdicinae</taxon>
        <taxon>Bambusicola</taxon>
    </lineage>
</organism>
<keyword evidence="6" id="KW-1133">Transmembrane helix</keyword>
<proteinExistence type="predicted"/>
<feature type="signal peptide" evidence="7">
    <location>
        <begin position="1"/>
        <end position="31"/>
    </location>
</feature>
<evidence type="ECO:0000256" key="6">
    <source>
        <dbReference type="SAM" id="Phobius"/>
    </source>
</evidence>
<comment type="caution">
    <text evidence="5">Lacks conserved residue(s) required for the propagation of feature annotation.</text>
</comment>
<feature type="transmembrane region" description="Helical" evidence="6">
    <location>
        <begin position="520"/>
        <end position="543"/>
    </location>
</feature>
<evidence type="ECO:0000259" key="8">
    <source>
        <dbReference type="PROSITE" id="PS50026"/>
    </source>
</evidence>
<feature type="domain" description="EGF-like" evidence="8">
    <location>
        <begin position="416"/>
        <end position="451"/>
    </location>
</feature>
<evidence type="ECO:0000256" key="7">
    <source>
        <dbReference type="SAM" id="SignalP"/>
    </source>
</evidence>
<dbReference type="PANTHER" id="PTHR40446:SF2">
    <property type="entry name" value="N-ACETYLGLUCOSAMINE-1-PHOSPHODIESTER ALPHA-N-ACETYLGLUCOSAMINIDASE"/>
    <property type="match status" value="1"/>
</dbReference>
<dbReference type="CDD" id="cd00054">
    <property type="entry name" value="EGF_CA"/>
    <property type="match status" value="1"/>
</dbReference>
<keyword evidence="2 7" id="KW-0732">Signal</keyword>
<keyword evidence="1 5" id="KW-0245">EGF-like domain</keyword>
<feature type="chain" id="PRO_5015158788" description="EGF-like domain-containing protein" evidence="7">
    <location>
        <begin position="32"/>
        <end position="590"/>
    </location>
</feature>
<gene>
    <name evidence="9" type="ORF">CIB84_002700</name>
</gene>
<dbReference type="InterPro" id="IPR000742">
    <property type="entry name" value="EGF"/>
</dbReference>
<dbReference type="PROSITE" id="PS50026">
    <property type="entry name" value="EGF_3"/>
    <property type="match status" value="1"/>
</dbReference>
<evidence type="ECO:0000256" key="1">
    <source>
        <dbReference type="ARBA" id="ARBA00022536"/>
    </source>
</evidence>
<dbReference type="GO" id="GO:0033299">
    <property type="term" value="P:secretion of lysosomal enzymes"/>
    <property type="evidence" value="ECO:0007669"/>
    <property type="project" value="TreeGrafter"/>
</dbReference>
<dbReference type="InterPro" id="IPR018711">
    <property type="entry name" value="NAGPA"/>
</dbReference>
<dbReference type="AlphaFoldDB" id="A0A2P4TB02"/>
<dbReference type="Gene3D" id="2.170.300.10">
    <property type="entry name" value="Tie2 ligand-binding domain superfamily"/>
    <property type="match status" value="1"/>
</dbReference>
<dbReference type="EMBL" id="PPHD01003344">
    <property type="protein sequence ID" value="POI33547.1"/>
    <property type="molecule type" value="Genomic_DNA"/>
</dbReference>
<feature type="disulfide bond" evidence="5">
    <location>
        <begin position="441"/>
        <end position="450"/>
    </location>
</feature>
<evidence type="ECO:0000256" key="5">
    <source>
        <dbReference type="PROSITE-ProRule" id="PRU00076"/>
    </source>
</evidence>
<evidence type="ECO:0000313" key="9">
    <source>
        <dbReference type="EMBL" id="POI33547.1"/>
    </source>
</evidence>
<dbReference type="FunFam" id="2.170.300.10:FF:000041">
    <property type="entry name" value="Tyrosine protein kinase receptor tie-1, putative"/>
    <property type="match status" value="1"/>
</dbReference>
<dbReference type="PROSITE" id="PS00022">
    <property type="entry name" value="EGF_1"/>
    <property type="match status" value="2"/>
</dbReference>
<dbReference type="SMART" id="SM00181">
    <property type="entry name" value="EGF"/>
    <property type="match status" value="3"/>
</dbReference>
<dbReference type="PANTHER" id="PTHR40446">
    <property type="entry name" value="N-ACETYLGLUCOSAMINE-1-PHOSPHODIESTER ALPHA-N-ACETYLGLUCOSAMINIDASE"/>
    <property type="match status" value="1"/>
</dbReference>
<comment type="caution">
    <text evidence="9">The sequence shown here is derived from an EMBL/GenBank/DDBJ whole genome shotgun (WGS) entry which is preliminary data.</text>
</comment>
<evidence type="ECO:0000313" key="10">
    <source>
        <dbReference type="Proteomes" id="UP000237246"/>
    </source>
</evidence>